<name>A0ABX0JVU4_9PROT</name>
<dbReference type="SMART" id="SM00220">
    <property type="entry name" value="S_TKc"/>
    <property type="match status" value="1"/>
</dbReference>
<gene>
    <name evidence="2" type="ORF">GOB93_15850</name>
</gene>
<keyword evidence="3" id="KW-1185">Reference proteome</keyword>
<dbReference type="Proteomes" id="UP000635278">
    <property type="component" value="Unassembled WGS sequence"/>
</dbReference>
<dbReference type="InterPro" id="IPR011009">
    <property type="entry name" value="Kinase-like_dom_sf"/>
</dbReference>
<dbReference type="PROSITE" id="PS50011">
    <property type="entry name" value="PROTEIN_KINASE_DOM"/>
    <property type="match status" value="1"/>
</dbReference>
<reference evidence="2 3" key="1">
    <citation type="journal article" date="2020" name="Int. J. Syst. Evol. Microbiol.">
        <title>Novel acetic acid bacteria from cider fermentations: Acetobacter conturbans sp. nov. and Acetobacter fallax sp. nov.</title>
        <authorList>
            <person name="Sombolestani A.S."/>
            <person name="Cleenwerck I."/>
            <person name="Cnockaert M."/>
            <person name="Borremans W."/>
            <person name="Wieme A.D."/>
            <person name="De Vuyst L."/>
            <person name="Vandamme P."/>
        </authorList>
    </citation>
    <scope>NUCLEOTIDE SEQUENCE [LARGE SCALE GENOMIC DNA]</scope>
    <source>
        <strain evidence="2 3">LMG 30640</strain>
    </source>
</reference>
<dbReference type="SUPFAM" id="SSF56112">
    <property type="entry name" value="Protein kinase-like (PK-like)"/>
    <property type="match status" value="1"/>
</dbReference>
<comment type="caution">
    <text evidence="2">The sequence shown here is derived from an EMBL/GenBank/DDBJ whole genome shotgun (WGS) entry which is preliminary data.</text>
</comment>
<proteinExistence type="predicted"/>
<dbReference type="InterPro" id="IPR000719">
    <property type="entry name" value="Prot_kinase_dom"/>
</dbReference>
<evidence type="ECO:0000313" key="3">
    <source>
        <dbReference type="Proteomes" id="UP000635278"/>
    </source>
</evidence>
<evidence type="ECO:0000259" key="1">
    <source>
        <dbReference type="PROSITE" id="PS50011"/>
    </source>
</evidence>
<organism evidence="2 3">
    <name type="scientific">Acetobacter musti</name>
    <dbReference type="NCBI Taxonomy" id="864732"/>
    <lineage>
        <taxon>Bacteria</taxon>
        <taxon>Pseudomonadati</taxon>
        <taxon>Pseudomonadota</taxon>
        <taxon>Alphaproteobacteria</taxon>
        <taxon>Acetobacterales</taxon>
        <taxon>Acetobacteraceae</taxon>
        <taxon>Acetobacter</taxon>
    </lineage>
</organism>
<dbReference type="Gene3D" id="1.10.510.10">
    <property type="entry name" value="Transferase(Phosphotransferase) domain 1"/>
    <property type="match status" value="1"/>
</dbReference>
<dbReference type="EMBL" id="WOTB01000026">
    <property type="protein sequence ID" value="NHN86103.1"/>
    <property type="molecule type" value="Genomic_DNA"/>
</dbReference>
<sequence>MADADFAADVEHPEEESSTRITIEGRYVVETTHTLPELARCPAYVAHDTLSAHSGVVALAPPALYPARANAQKMARVRSPHLLTVHALDEASGSVWLVCDAPPGPALTEGSTWSEISVLERVIEPIAAVLHTYKEAGFTHRAIRPDNVFDPGGRFSVRLGPGLASPPAIFQPDRFESLSSVICVPAARGNGTTADDVFSLGALAAWLLGGCRPYGDEQPGAFTEERMARSSFAVLAGQLTLSPDIMSLLAAMLSDDPSARPAPRDLLNAADRKGFVARRQAAAAIPVQIGPVNVHTTRELAWYAARYQTEFTGLFRRGVVERWLSHELGLTQAASRLGVIAKDGAVSGDSSLSPLTLMEIIAVLDPSLPMFWDGLWFWPDAIGHLSAAAASGASTFPVDLGSALVAVGQGGKLARFAQLSVVEGQAMACQQVQMAIRQADVGKPADVIRLAYFLNPFQACLSSRCADKRFSVAWALLQWLNAGQNVDQPGVPGLLDPYMTAFLFACSHRNGLVDYFDDIAGKDASAWASDLRVLAKLQHLYVTGPLPGIARKLLPHLTSSLKQWRSRTTRTRRGEDLAGAAEAGDLVRMFELLNDAAAVAKDREAWLVARREARTLEIAQANLTQQSADVPPGMRAEMFRVAIAVGAVSAIASLCLEIAL</sequence>
<feature type="domain" description="Protein kinase" evidence="1">
    <location>
        <begin position="1"/>
        <end position="276"/>
    </location>
</feature>
<accession>A0ABX0JVU4</accession>
<protein>
    <recommendedName>
        <fullName evidence="1">Protein kinase domain-containing protein</fullName>
    </recommendedName>
</protein>
<evidence type="ECO:0000313" key="2">
    <source>
        <dbReference type="EMBL" id="NHN86103.1"/>
    </source>
</evidence>
<dbReference type="RefSeq" id="WP_173584484.1">
    <property type="nucleotide sequence ID" value="NZ_WOTB01000026.1"/>
</dbReference>